<keyword evidence="2" id="KW-1133">Transmembrane helix</keyword>
<protein>
    <recommendedName>
        <fullName evidence="3">Band 7 domain-containing protein</fullName>
    </recommendedName>
</protein>
<dbReference type="Pfam" id="PF01145">
    <property type="entry name" value="Band_7"/>
    <property type="match status" value="1"/>
</dbReference>
<dbReference type="SUPFAM" id="SSF117892">
    <property type="entry name" value="Band 7/SPFH domain"/>
    <property type="match status" value="1"/>
</dbReference>
<proteinExistence type="predicted"/>
<accession>A0A7R9Z7A2</accession>
<evidence type="ECO:0000259" key="3">
    <source>
        <dbReference type="Pfam" id="PF01145"/>
    </source>
</evidence>
<name>A0A7R9Z7A2_9CHLO</name>
<dbReference type="EMBL" id="HBEC01043614">
    <property type="protein sequence ID" value="CAD8309701.1"/>
    <property type="molecule type" value="Transcribed_RNA"/>
</dbReference>
<organism evidence="4">
    <name type="scientific">Chlamydomonas euryale</name>
    <dbReference type="NCBI Taxonomy" id="1486919"/>
    <lineage>
        <taxon>Eukaryota</taxon>
        <taxon>Viridiplantae</taxon>
        <taxon>Chlorophyta</taxon>
        <taxon>core chlorophytes</taxon>
        <taxon>Chlorophyceae</taxon>
        <taxon>CS clade</taxon>
        <taxon>Chlamydomonadales</taxon>
        <taxon>Chlamydomonadaceae</taxon>
        <taxon>Chlamydomonas</taxon>
    </lineage>
</organism>
<evidence type="ECO:0000256" key="1">
    <source>
        <dbReference type="SAM" id="Coils"/>
    </source>
</evidence>
<gene>
    <name evidence="4" type="ORF">CEUR00632_LOCUS20320</name>
</gene>
<evidence type="ECO:0000256" key="2">
    <source>
        <dbReference type="SAM" id="Phobius"/>
    </source>
</evidence>
<feature type="coiled-coil region" evidence="1">
    <location>
        <begin position="350"/>
        <end position="408"/>
    </location>
</feature>
<feature type="transmembrane region" description="Helical" evidence="2">
    <location>
        <begin position="12"/>
        <end position="31"/>
    </location>
</feature>
<sequence length="471" mass="51333">MDVDSAQFQLALVATGGLGLALVAGSLMSALPAAPSIGGSAIGLAVALGALWSWKSRWFTGKANEWILVVRNGRMVKAGVGLTVFRGMYDTVVSFPSVIQKVSFAAEQVSKEVQGLHVSGFCIWSVNRVDDGPFKAYRYLDGLSTSGLANANDNLARMCESIIRSAVASMTIDEVMRNRDAMRDKVKHDMGSIVQGWGVWLETVEVTEVTVCSKSLFDDMQVEFRQQSRQAAELTKLSAKEKIEQATVASNLQVRLEQFSPRLGIGINCVTHQEQHLIMFSPQISKMKTEADHSTALYKASKKMEESIAAAEHARQLTMAKADHETQASIYQQQKRLEEEKAQEENLCVMQQLNLAAAQRRAQLEAAIAEADDALEATKQSRRLMREAEAADQDLKLLRQRLAEEMAMGPASLTRLSLETARDVYARLPVQSVKVVNVSGAGARADANSLNSLLPGLMGIQAAMNAGATRD</sequence>
<dbReference type="InterPro" id="IPR036013">
    <property type="entry name" value="Band_7/SPFH_dom_sf"/>
</dbReference>
<dbReference type="InterPro" id="IPR001107">
    <property type="entry name" value="Band_7"/>
</dbReference>
<keyword evidence="2" id="KW-0812">Transmembrane</keyword>
<reference evidence="4" key="1">
    <citation type="submission" date="2021-01" db="EMBL/GenBank/DDBJ databases">
        <authorList>
            <person name="Corre E."/>
            <person name="Pelletier E."/>
            <person name="Niang G."/>
            <person name="Scheremetjew M."/>
            <person name="Finn R."/>
            <person name="Kale V."/>
            <person name="Holt S."/>
            <person name="Cochrane G."/>
            <person name="Meng A."/>
            <person name="Brown T."/>
            <person name="Cohen L."/>
        </authorList>
    </citation>
    <scope>NUCLEOTIDE SEQUENCE</scope>
    <source>
        <strain evidence="4">CCMP219</strain>
    </source>
</reference>
<keyword evidence="2" id="KW-0472">Membrane</keyword>
<dbReference type="Gene3D" id="3.30.479.30">
    <property type="entry name" value="Band 7 domain"/>
    <property type="match status" value="1"/>
</dbReference>
<keyword evidence="1" id="KW-0175">Coiled coil</keyword>
<evidence type="ECO:0000313" key="4">
    <source>
        <dbReference type="EMBL" id="CAD8309701.1"/>
    </source>
</evidence>
<feature type="transmembrane region" description="Helical" evidence="2">
    <location>
        <begin position="37"/>
        <end position="54"/>
    </location>
</feature>
<dbReference type="AlphaFoldDB" id="A0A7R9Z7A2"/>
<feature type="domain" description="Band 7" evidence="3">
    <location>
        <begin position="62"/>
        <end position="235"/>
    </location>
</feature>